<gene>
    <name evidence="2" type="ORF">BN2614_LOCUS1</name>
</gene>
<dbReference type="Proteomes" id="UP000269945">
    <property type="component" value="Unassembled WGS sequence"/>
</dbReference>
<feature type="compositionally biased region" description="Pro residues" evidence="1">
    <location>
        <begin position="103"/>
        <end position="117"/>
    </location>
</feature>
<evidence type="ECO:0000313" key="3">
    <source>
        <dbReference type="Proteomes" id="UP000269945"/>
    </source>
</evidence>
<reference evidence="2 3" key="1">
    <citation type="submission" date="2018-10" db="EMBL/GenBank/DDBJ databases">
        <authorList>
            <person name="Ekblom R."/>
            <person name="Jareborg N."/>
        </authorList>
    </citation>
    <scope>NUCLEOTIDE SEQUENCE [LARGE SCALE GENOMIC DNA]</scope>
    <source>
        <tissue evidence="2">Muscle</tissue>
    </source>
</reference>
<name>A0A9X9PXG2_GULGU</name>
<accession>A0A9X9PXG2</accession>
<feature type="non-terminal residue" evidence="2">
    <location>
        <position position="1"/>
    </location>
</feature>
<sequence length="117" mass="12109">WPGPRGRRGCRDGAGGHRAAPRRILDAFFSAPPPPGESAATRASLEKGGMRGGEPPPRPPPAAPAQAPSGRGRAPGGKDDVMLFGPGGPQLPRRPPQRSHPLPGRPQPPPPRGCDSF</sequence>
<organism evidence="2 3">
    <name type="scientific">Gulo gulo</name>
    <name type="common">Wolverine</name>
    <name type="synonym">Gluton</name>
    <dbReference type="NCBI Taxonomy" id="48420"/>
    <lineage>
        <taxon>Eukaryota</taxon>
        <taxon>Metazoa</taxon>
        <taxon>Chordata</taxon>
        <taxon>Craniata</taxon>
        <taxon>Vertebrata</taxon>
        <taxon>Euteleostomi</taxon>
        <taxon>Mammalia</taxon>
        <taxon>Eutheria</taxon>
        <taxon>Laurasiatheria</taxon>
        <taxon>Carnivora</taxon>
        <taxon>Caniformia</taxon>
        <taxon>Musteloidea</taxon>
        <taxon>Mustelidae</taxon>
        <taxon>Guloninae</taxon>
        <taxon>Gulo</taxon>
    </lineage>
</organism>
<feature type="compositionally biased region" description="Pro residues" evidence="1">
    <location>
        <begin position="54"/>
        <end position="63"/>
    </location>
</feature>
<comment type="caution">
    <text evidence="2">The sequence shown here is derived from an EMBL/GenBank/DDBJ whole genome shotgun (WGS) entry which is preliminary data.</text>
</comment>
<protein>
    <submittedName>
        <fullName evidence="2">Uncharacterized protein</fullName>
    </submittedName>
</protein>
<dbReference type="EMBL" id="CYRY02007077">
    <property type="protein sequence ID" value="VCW76239.1"/>
    <property type="molecule type" value="Genomic_DNA"/>
</dbReference>
<dbReference type="AlphaFoldDB" id="A0A9X9PXG2"/>
<feature type="region of interest" description="Disordered" evidence="1">
    <location>
        <begin position="1"/>
        <end position="117"/>
    </location>
</feature>
<evidence type="ECO:0000313" key="2">
    <source>
        <dbReference type="EMBL" id="VCW76239.1"/>
    </source>
</evidence>
<evidence type="ECO:0000256" key="1">
    <source>
        <dbReference type="SAM" id="MobiDB-lite"/>
    </source>
</evidence>
<keyword evidence="3" id="KW-1185">Reference proteome</keyword>
<proteinExistence type="predicted"/>